<dbReference type="OrthoDB" id="1122180at2"/>
<comment type="caution">
    <text evidence="3">The sequence shown here is derived from an EMBL/GenBank/DDBJ whole genome shotgun (WGS) entry which is preliminary data.</text>
</comment>
<sequence>MSRTHLLLFSLLFFMSSWASGQLPGEPIGMYSKGFLLKKDVYVKCDIEMTHEQLLKVFLKDPQMDKYTRPLAINYMFGKVLSSTASVLIALPLVESISDNGSPNWNLAYIGGACLAASIPFKLAFKTKARRAVAFYNSGYREKDELSLQLQPGVNSLGLRLSF</sequence>
<keyword evidence="1" id="KW-0812">Transmembrane</keyword>
<keyword evidence="1" id="KW-0472">Membrane</keyword>
<dbReference type="RefSeq" id="WP_107821932.1">
    <property type="nucleotide sequence ID" value="NZ_OY782574.1"/>
</dbReference>
<name>A0A2T5C2T9_9BACT</name>
<accession>A0A2T5C2T9</accession>
<evidence type="ECO:0000256" key="2">
    <source>
        <dbReference type="SAM" id="SignalP"/>
    </source>
</evidence>
<proteinExistence type="predicted"/>
<feature type="signal peptide" evidence="2">
    <location>
        <begin position="1"/>
        <end position="19"/>
    </location>
</feature>
<dbReference type="EMBL" id="QAAD01000006">
    <property type="protein sequence ID" value="PTN09019.1"/>
    <property type="molecule type" value="Genomic_DNA"/>
</dbReference>
<feature type="chain" id="PRO_5015749603" evidence="2">
    <location>
        <begin position="20"/>
        <end position="163"/>
    </location>
</feature>
<dbReference type="AlphaFoldDB" id="A0A2T5C2T9"/>
<keyword evidence="4" id="KW-1185">Reference proteome</keyword>
<dbReference type="Proteomes" id="UP000243525">
    <property type="component" value="Unassembled WGS sequence"/>
</dbReference>
<keyword evidence="1" id="KW-1133">Transmembrane helix</keyword>
<protein>
    <submittedName>
        <fullName evidence="3">Uncharacterized protein</fullName>
    </submittedName>
</protein>
<reference evidence="3 4" key="1">
    <citation type="submission" date="2018-04" db="EMBL/GenBank/DDBJ databases">
        <title>Genomic Encyclopedia of Archaeal and Bacterial Type Strains, Phase II (KMG-II): from individual species to whole genera.</title>
        <authorList>
            <person name="Goeker M."/>
        </authorList>
    </citation>
    <scope>NUCLEOTIDE SEQUENCE [LARGE SCALE GENOMIC DNA]</scope>
    <source>
        <strain evidence="3 4">DSM 28823</strain>
    </source>
</reference>
<evidence type="ECO:0000313" key="4">
    <source>
        <dbReference type="Proteomes" id="UP000243525"/>
    </source>
</evidence>
<keyword evidence="2" id="KW-0732">Signal</keyword>
<gene>
    <name evidence="3" type="ORF">C8N47_106118</name>
</gene>
<evidence type="ECO:0000256" key="1">
    <source>
        <dbReference type="SAM" id="Phobius"/>
    </source>
</evidence>
<evidence type="ECO:0000313" key="3">
    <source>
        <dbReference type="EMBL" id="PTN09019.1"/>
    </source>
</evidence>
<feature type="transmembrane region" description="Helical" evidence="1">
    <location>
        <begin position="107"/>
        <end position="125"/>
    </location>
</feature>
<organism evidence="3 4">
    <name type="scientific">Mangrovibacterium marinum</name>
    <dbReference type="NCBI Taxonomy" id="1639118"/>
    <lineage>
        <taxon>Bacteria</taxon>
        <taxon>Pseudomonadati</taxon>
        <taxon>Bacteroidota</taxon>
        <taxon>Bacteroidia</taxon>
        <taxon>Marinilabiliales</taxon>
        <taxon>Prolixibacteraceae</taxon>
        <taxon>Mangrovibacterium</taxon>
    </lineage>
</organism>